<dbReference type="Proteomes" id="UP000603912">
    <property type="component" value="Unassembled WGS sequence"/>
</dbReference>
<name>A0A917I7C1_9HYPH</name>
<feature type="domain" description="Glycosyltransferase subfamily 4-like N-terminal" evidence="1">
    <location>
        <begin position="25"/>
        <end position="191"/>
    </location>
</feature>
<dbReference type="SUPFAM" id="SSF53756">
    <property type="entry name" value="UDP-Glycosyltransferase/glycogen phosphorylase"/>
    <property type="match status" value="1"/>
</dbReference>
<dbReference type="Pfam" id="PF13692">
    <property type="entry name" value="Glyco_trans_1_4"/>
    <property type="match status" value="1"/>
</dbReference>
<dbReference type="Gene3D" id="3.40.50.2000">
    <property type="entry name" value="Glycogen Phosphorylase B"/>
    <property type="match status" value="2"/>
</dbReference>
<reference evidence="2" key="2">
    <citation type="submission" date="2020-09" db="EMBL/GenBank/DDBJ databases">
        <authorList>
            <person name="Sun Q."/>
            <person name="Zhou Y."/>
        </authorList>
    </citation>
    <scope>NUCLEOTIDE SEQUENCE</scope>
    <source>
        <strain evidence="2">CGMCC 1.12214</strain>
    </source>
</reference>
<dbReference type="AlphaFoldDB" id="A0A917I7C1"/>
<sequence length="403" mass="44037">MSLNVSPRAPSCVIVVENLPVPFDRRVWQEAQALKAAGWTVTVICPSTDQYPLSFETLDGIDIHRHPLPIEARGALGFLVEYAAALFHEARLLVKVARKTGFDVIQACNPPDLIFLVAWPFKLFSKRFVFDHHDVSPELFAAKYGKKGFLHRLLLVAERLTFATADLVISANDTYRDIAIKRGGKDPNDVVTVYSVPDRDRLRRVEPDPAVRSQAQTILGYVGIIGDQDGVDHLVRAAHLLKTQHGVTGFKTVIVGDGPALPGIRKLAEELDVGDVVSFTGYLSGNALLAHLSAFDIGVIPDPVNEYNDKISMNKVFEYSALGIPIVSYDLTETRRLLGDAGNYAATPDPAGLAEAIFGLIEAPPLRAAKAAQAKSLADASFSWERESAKYVAAFNRLVKIPD</sequence>
<dbReference type="InterPro" id="IPR028098">
    <property type="entry name" value="Glyco_trans_4-like_N"/>
</dbReference>
<evidence type="ECO:0000259" key="1">
    <source>
        <dbReference type="Pfam" id="PF13579"/>
    </source>
</evidence>
<dbReference type="PANTHER" id="PTHR45947">
    <property type="entry name" value="SULFOQUINOVOSYL TRANSFERASE SQD2"/>
    <property type="match status" value="1"/>
</dbReference>
<accession>A0A917I7C1</accession>
<proteinExistence type="predicted"/>
<organism evidence="2 3">
    <name type="scientific">Alsobacter metallidurans</name>
    <dbReference type="NCBI Taxonomy" id="340221"/>
    <lineage>
        <taxon>Bacteria</taxon>
        <taxon>Pseudomonadati</taxon>
        <taxon>Pseudomonadota</taxon>
        <taxon>Alphaproteobacteria</taxon>
        <taxon>Hyphomicrobiales</taxon>
        <taxon>Alsobacteraceae</taxon>
        <taxon>Alsobacter</taxon>
    </lineage>
</organism>
<dbReference type="RefSeq" id="WP_188517343.1">
    <property type="nucleotide sequence ID" value="NZ_BMES01000001.1"/>
</dbReference>
<dbReference type="InterPro" id="IPR050194">
    <property type="entry name" value="Glycosyltransferase_grp1"/>
</dbReference>
<protein>
    <submittedName>
        <fullName evidence="2">Glycosyltransferase WbuB</fullName>
    </submittedName>
</protein>
<dbReference type="EMBL" id="BMES01000001">
    <property type="protein sequence ID" value="GGH17284.1"/>
    <property type="molecule type" value="Genomic_DNA"/>
</dbReference>
<dbReference type="CDD" id="cd03794">
    <property type="entry name" value="GT4_WbuB-like"/>
    <property type="match status" value="1"/>
</dbReference>
<gene>
    <name evidence="2" type="ORF">GCM10007036_18590</name>
</gene>
<dbReference type="PANTHER" id="PTHR45947:SF3">
    <property type="entry name" value="SULFOQUINOVOSYL TRANSFERASE SQD2"/>
    <property type="match status" value="1"/>
</dbReference>
<evidence type="ECO:0000313" key="2">
    <source>
        <dbReference type="EMBL" id="GGH17284.1"/>
    </source>
</evidence>
<dbReference type="GO" id="GO:0016758">
    <property type="term" value="F:hexosyltransferase activity"/>
    <property type="evidence" value="ECO:0007669"/>
    <property type="project" value="TreeGrafter"/>
</dbReference>
<dbReference type="Pfam" id="PF13579">
    <property type="entry name" value="Glyco_trans_4_4"/>
    <property type="match status" value="1"/>
</dbReference>
<comment type="caution">
    <text evidence="2">The sequence shown here is derived from an EMBL/GenBank/DDBJ whole genome shotgun (WGS) entry which is preliminary data.</text>
</comment>
<reference evidence="2" key="1">
    <citation type="journal article" date="2014" name="Int. J. Syst. Evol. Microbiol.">
        <title>Complete genome sequence of Corynebacterium casei LMG S-19264T (=DSM 44701T), isolated from a smear-ripened cheese.</title>
        <authorList>
            <consortium name="US DOE Joint Genome Institute (JGI-PGF)"/>
            <person name="Walter F."/>
            <person name="Albersmeier A."/>
            <person name="Kalinowski J."/>
            <person name="Ruckert C."/>
        </authorList>
    </citation>
    <scope>NUCLEOTIDE SEQUENCE</scope>
    <source>
        <strain evidence="2">CGMCC 1.12214</strain>
    </source>
</reference>
<evidence type="ECO:0000313" key="3">
    <source>
        <dbReference type="Proteomes" id="UP000603912"/>
    </source>
</evidence>
<keyword evidence="3" id="KW-1185">Reference proteome</keyword>